<keyword evidence="3" id="KW-1185">Reference proteome</keyword>
<gene>
    <name evidence="2" type="ORF">RCL2_000133300</name>
    <name evidence="1" type="ORF">RclHR1_05690006</name>
</gene>
<proteinExistence type="predicted"/>
<reference evidence="1 3" key="1">
    <citation type="submission" date="2017-11" db="EMBL/GenBank/DDBJ databases">
        <title>The genome of Rhizophagus clarus HR1 reveals common genetic basis of auxotrophy among arbuscular mycorrhizal fungi.</title>
        <authorList>
            <person name="Kobayashi Y."/>
        </authorList>
    </citation>
    <scope>NUCLEOTIDE SEQUENCE [LARGE SCALE GENOMIC DNA]</scope>
    <source>
        <strain evidence="1 3">HR1</strain>
    </source>
</reference>
<dbReference type="AlphaFoldDB" id="A0A2Z6RN75"/>
<name>A0A2Z6RN75_9GLOM</name>
<evidence type="ECO:0000313" key="2">
    <source>
        <dbReference type="EMBL" id="GES73819.1"/>
    </source>
</evidence>
<accession>A0A2Z6RN75</accession>
<dbReference type="OrthoDB" id="2307354at2759"/>
<sequence>MSSTTANSSSAASNSHQAETGVAQYSSCSSSANHPALFFFRPPNDFYHYLIKCGETSYDTIERLLKKLFNDKENNMQSKEDEYIFFYRQECNGRFYQITCEIVSPLLVNYCLSKNILGIELQQTMEQEHLAFTVDQKNYLEHHLKQYLSQHILN</sequence>
<evidence type="ECO:0000313" key="1">
    <source>
        <dbReference type="EMBL" id="GBC04438.1"/>
    </source>
</evidence>
<evidence type="ECO:0000313" key="3">
    <source>
        <dbReference type="Proteomes" id="UP000247702"/>
    </source>
</evidence>
<comment type="caution">
    <text evidence="1">The sequence shown here is derived from an EMBL/GenBank/DDBJ whole genome shotgun (WGS) entry which is preliminary data.</text>
</comment>
<dbReference type="Proteomes" id="UP000247702">
    <property type="component" value="Unassembled WGS sequence"/>
</dbReference>
<protein>
    <submittedName>
        <fullName evidence="1">Uncharacterized protein</fullName>
    </submittedName>
</protein>
<dbReference type="EMBL" id="BLAL01000011">
    <property type="protein sequence ID" value="GES73819.1"/>
    <property type="molecule type" value="Genomic_DNA"/>
</dbReference>
<reference evidence="2" key="2">
    <citation type="submission" date="2019-10" db="EMBL/GenBank/DDBJ databases">
        <title>Conservation and host-specific expression of non-tandemly repeated heterogenous ribosome RNA gene in arbuscular mycorrhizal fungi.</title>
        <authorList>
            <person name="Maeda T."/>
            <person name="Kobayashi Y."/>
            <person name="Nakagawa T."/>
            <person name="Ezawa T."/>
            <person name="Yamaguchi K."/>
            <person name="Bino T."/>
            <person name="Nishimoto Y."/>
            <person name="Shigenobu S."/>
            <person name="Kawaguchi M."/>
        </authorList>
    </citation>
    <scope>NUCLEOTIDE SEQUENCE</scope>
    <source>
        <strain evidence="2">HR1</strain>
    </source>
</reference>
<dbReference type="Proteomes" id="UP000615446">
    <property type="component" value="Unassembled WGS sequence"/>
</dbReference>
<organism evidence="1 3">
    <name type="scientific">Rhizophagus clarus</name>
    <dbReference type="NCBI Taxonomy" id="94130"/>
    <lineage>
        <taxon>Eukaryota</taxon>
        <taxon>Fungi</taxon>
        <taxon>Fungi incertae sedis</taxon>
        <taxon>Mucoromycota</taxon>
        <taxon>Glomeromycotina</taxon>
        <taxon>Glomeromycetes</taxon>
        <taxon>Glomerales</taxon>
        <taxon>Glomeraceae</taxon>
        <taxon>Rhizophagus</taxon>
    </lineage>
</organism>
<dbReference type="EMBL" id="BEXD01003947">
    <property type="protein sequence ID" value="GBC04438.1"/>
    <property type="molecule type" value="Genomic_DNA"/>
</dbReference>